<dbReference type="PROSITE" id="PS50005">
    <property type="entry name" value="TPR"/>
    <property type="match status" value="1"/>
</dbReference>
<name>A0A1Y1LB29_PHOPY</name>
<dbReference type="GO" id="GO:0031146">
    <property type="term" value="P:SCF-dependent proteasomal ubiquitin-dependent protein catabolic process"/>
    <property type="evidence" value="ECO:0007669"/>
    <property type="project" value="TreeGrafter"/>
</dbReference>
<evidence type="ECO:0000256" key="1">
    <source>
        <dbReference type="ARBA" id="ARBA00022786"/>
    </source>
</evidence>
<dbReference type="Pfam" id="PF12937">
    <property type="entry name" value="F-box-like"/>
    <property type="match status" value="1"/>
</dbReference>
<dbReference type="GO" id="GO:0005737">
    <property type="term" value="C:cytoplasm"/>
    <property type="evidence" value="ECO:0007669"/>
    <property type="project" value="TreeGrafter"/>
</dbReference>
<accession>A0A1Y1LB29</accession>
<evidence type="ECO:0000313" key="6">
    <source>
        <dbReference type="EMBL" id="JAV70869.1"/>
    </source>
</evidence>
<evidence type="ECO:0000256" key="3">
    <source>
        <dbReference type="SAM" id="MobiDB-lite"/>
    </source>
</evidence>
<evidence type="ECO:0000259" key="5">
    <source>
        <dbReference type="Pfam" id="PF19270"/>
    </source>
</evidence>
<sequence>MGSVGQESYDGDGVESSTSEDEEDSSLLAQSVEDELENFRHTWKKELEMYKNHEYKKTKESSQAEEDTEIVAKRLFLNGVEMERSGQLYEAIQFYRRAVQLVPDIEFRLHTRTKKVSKKSESEETVKNAVRTEVYEDHSSSGNDEKEIKDLYNHIQRKMLKSASFCTPANEQKVAHISALPLEILLYIFRWVVSSDIDMRSLEMCSFVCCGFYLCCRDSEIWRLACARIWGINVSLPRNCVSWRQMFIDSTKLSFNGCYIGKTTYIRSGENSFQDQFYRPWHIVAYYRYLRFFPDGMVLMLTSPDEPPTCVGQLKHRAYKNPTILSGHYRLKDDKVTIIVYRNEKTKSNFGYRRHKKRDVIQDNHQETFHLEMQIQDYKKQRHIRLAWTGYSVYTRYKNGMENTCHFDVIGNRFPPLWFSRVKSYTAESYSPL</sequence>
<dbReference type="GO" id="GO:0019005">
    <property type="term" value="C:SCF ubiquitin ligase complex"/>
    <property type="evidence" value="ECO:0007669"/>
    <property type="project" value="TreeGrafter"/>
</dbReference>
<evidence type="ECO:0000256" key="2">
    <source>
        <dbReference type="PROSITE-ProRule" id="PRU00339"/>
    </source>
</evidence>
<keyword evidence="1" id="KW-0833">Ubl conjugation pathway</keyword>
<proteinExistence type="predicted"/>
<dbReference type="AlphaFoldDB" id="A0A1Y1LB29"/>
<reference evidence="6" key="1">
    <citation type="journal article" date="2016" name="Sci. Rep.">
        <title>Molecular characterization of firefly nuptial gifts: a multi-omics approach sheds light on postcopulatory sexual selection.</title>
        <authorList>
            <person name="Al-Wathiqui N."/>
            <person name="Fallon T.R."/>
            <person name="South A."/>
            <person name="Weng J.K."/>
            <person name="Lewis S.M."/>
        </authorList>
    </citation>
    <scope>NUCLEOTIDE SEQUENCE</scope>
</reference>
<dbReference type="CDD" id="cd22089">
    <property type="entry name" value="F-box_FBXO9"/>
    <property type="match status" value="1"/>
</dbReference>
<protein>
    <submittedName>
        <fullName evidence="6">Uncharacterized protein</fullName>
    </submittedName>
</protein>
<dbReference type="Gene3D" id="1.20.1280.50">
    <property type="match status" value="1"/>
</dbReference>
<dbReference type="InterPro" id="IPR019734">
    <property type="entry name" value="TPR_rpt"/>
</dbReference>
<keyword evidence="2" id="KW-0802">TPR repeat</keyword>
<dbReference type="EMBL" id="GEZM01060829">
    <property type="protein sequence ID" value="JAV70869.1"/>
    <property type="molecule type" value="Transcribed_RNA"/>
</dbReference>
<dbReference type="PANTHER" id="PTHR12874:SF29">
    <property type="entry name" value="F-BOX ONLY PROTEIN 9"/>
    <property type="match status" value="1"/>
</dbReference>
<feature type="domain" description="F-box protein Hrt3/FBXO9 C-terminal" evidence="5">
    <location>
        <begin position="242"/>
        <end position="348"/>
    </location>
</feature>
<feature type="domain" description="F-box" evidence="4">
    <location>
        <begin position="177"/>
        <end position="226"/>
    </location>
</feature>
<feature type="region of interest" description="Disordered" evidence="3">
    <location>
        <begin position="1"/>
        <end position="31"/>
    </location>
</feature>
<dbReference type="PANTHER" id="PTHR12874">
    <property type="entry name" value="F-BOX ONLY PROTEIN 48-RELATED"/>
    <property type="match status" value="1"/>
</dbReference>
<evidence type="ECO:0000259" key="4">
    <source>
        <dbReference type="Pfam" id="PF12937"/>
    </source>
</evidence>
<feature type="compositionally biased region" description="Acidic residues" evidence="3">
    <location>
        <begin position="9"/>
        <end position="25"/>
    </location>
</feature>
<organism evidence="6">
    <name type="scientific">Photinus pyralis</name>
    <name type="common">Common eastern firefly</name>
    <name type="synonym">Lampyris pyralis</name>
    <dbReference type="NCBI Taxonomy" id="7054"/>
    <lineage>
        <taxon>Eukaryota</taxon>
        <taxon>Metazoa</taxon>
        <taxon>Ecdysozoa</taxon>
        <taxon>Arthropoda</taxon>
        <taxon>Hexapoda</taxon>
        <taxon>Insecta</taxon>
        <taxon>Pterygota</taxon>
        <taxon>Neoptera</taxon>
        <taxon>Endopterygota</taxon>
        <taxon>Coleoptera</taxon>
        <taxon>Polyphaga</taxon>
        <taxon>Elateriformia</taxon>
        <taxon>Elateroidea</taxon>
        <taxon>Lampyridae</taxon>
        <taxon>Lampyrinae</taxon>
        <taxon>Photinus</taxon>
    </lineage>
</organism>
<dbReference type="SUPFAM" id="SSF81383">
    <property type="entry name" value="F-box domain"/>
    <property type="match status" value="1"/>
</dbReference>
<dbReference type="InterPro" id="IPR001810">
    <property type="entry name" value="F-box_dom"/>
</dbReference>
<feature type="repeat" description="TPR" evidence="2">
    <location>
        <begin position="72"/>
        <end position="105"/>
    </location>
</feature>
<dbReference type="InterPro" id="IPR036047">
    <property type="entry name" value="F-box-like_dom_sf"/>
</dbReference>
<dbReference type="InterPro" id="IPR045464">
    <property type="entry name" value="Hrt3/FBXO9_C"/>
</dbReference>
<dbReference type="Pfam" id="PF19270">
    <property type="entry name" value="FBO_C"/>
    <property type="match status" value="1"/>
</dbReference>